<evidence type="ECO:0000313" key="1">
    <source>
        <dbReference type="EMBL" id="UYQ71107.1"/>
    </source>
</evidence>
<keyword evidence="2" id="KW-1185">Reference proteome</keyword>
<organism evidence="1 2">
    <name type="scientific">Pelagibacterium flavum</name>
    <dbReference type="NCBI Taxonomy" id="2984530"/>
    <lineage>
        <taxon>Bacteria</taxon>
        <taxon>Pseudomonadati</taxon>
        <taxon>Pseudomonadota</taxon>
        <taxon>Alphaproteobacteria</taxon>
        <taxon>Hyphomicrobiales</taxon>
        <taxon>Devosiaceae</taxon>
        <taxon>Pelagibacterium</taxon>
    </lineage>
</organism>
<evidence type="ECO:0000313" key="2">
    <source>
        <dbReference type="Proteomes" id="UP001163882"/>
    </source>
</evidence>
<reference evidence="1" key="1">
    <citation type="submission" date="2022-10" db="EMBL/GenBank/DDBJ databases">
        <title>YIM 151497 complete genome.</title>
        <authorList>
            <person name="Chen X."/>
        </authorList>
    </citation>
    <scope>NUCLEOTIDE SEQUENCE</scope>
    <source>
        <strain evidence="1">YIM 151497</strain>
    </source>
</reference>
<accession>A0ABY6IP68</accession>
<dbReference type="EMBL" id="CP107716">
    <property type="protein sequence ID" value="UYQ71107.1"/>
    <property type="molecule type" value="Genomic_DNA"/>
</dbReference>
<dbReference type="Proteomes" id="UP001163882">
    <property type="component" value="Chromosome"/>
</dbReference>
<gene>
    <name evidence="1" type="ORF">OF122_13725</name>
</gene>
<name>A0ABY6IP68_9HYPH</name>
<proteinExistence type="predicted"/>
<protein>
    <submittedName>
        <fullName evidence="1">Uncharacterized protein</fullName>
    </submittedName>
</protein>
<dbReference type="RefSeq" id="WP_264224769.1">
    <property type="nucleotide sequence ID" value="NZ_CP107716.1"/>
</dbReference>
<sequence>MCATGTTAAVDTAIAAAVHAAIAAVPTIAAVATITAVATVSAVADTNIYIEDVVAADVHIGSHGVIKQADVRIEKPVATGADIGIGKRAAITVVEHLDVQNVVISAAKPYFGRIVEKIDLESVVSVDIKETTKLGLSPLRHTERQENGD</sequence>